<dbReference type="Gene3D" id="6.10.250.1720">
    <property type="match status" value="1"/>
</dbReference>
<evidence type="ECO:0000259" key="11">
    <source>
        <dbReference type="Pfam" id="PF22566"/>
    </source>
</evidence>
<organism evidence="12 13">
    <name type="scientific">Pipistrellus kuhlii</name>
    <name type="common">Kuhl's pipistrelle</name>
    <dbReference type="NCBI Taxonomy" id="59472"/>
    <lineage>
        <taxon>Eukaryota</taxon>
        <taxon>Metazoa</taxon>
        <taxon>Chordata</taxon>
        <taxon>Craniata</taxon>
        <taxon>Vertebrata</taxon>
        <taxon>Euteleostomi</taxon>
        <taxon>Mammalia</taxon>
        <taxon>Eutheria</taxon>
        <taxon>Laurasiatheria</taxon>
        <taxon>Chiroptera</taxon>
        <taxon>Yangochiroptera</taxon>
        <taxon>Vespertilionidae</taxon>
        <taxon>Pipistrellus</taxon>
    </lineage>
</organism>
<dbReference type="GO" id="GO:0004843">
    <property type="term" value="F:cysteine-type deubiquitinase activity"/>
    <property type="evidence" value="ECO:0007669"/>
    <property type="project" value="UniProtKB-EC"/>
</dbReference>
<dbReference type="PROSITE" id="PS00972">
    <property type="entry name" value="USP_1"/>
    <property type="match status" value="1"/>
</dbReference>
<feature type="region of interest" description="Disordered" evidence="10">
    <location>
        <begin position="128"/>
        <end position="150"/>
    </location>
</feature>
<dbReference type="GO" id="GO:0006508">
    <property type="term" value="P:proteolysis"/>
    <property type="evidence" value="ECO:0007669"/>
    <property type="project" value="UniProtKB-KW"/>
</dbReference>
<reference evidence="12 13" key="1">
    <citation type="journal article" date="2020" name="Nature">
        <title>Six reference-quality genomes reveal evolution of bat adaptations.</title>
        <authorList>
            <person name="Jebb D."/>
            <person name="Huang Z."/>
            <person name="Pippel M."/>
            <person name="Hughes G.M."/>
            <person name="Lavrichenko K."/>
            <person name="Devanna P."/>
            <person name="Winkler S."/>
            <person name="Jermiin L.S."/>
            <person name="Skirmuntt E.C."/>
            <person name="Katzourakis A."/>
            <person name="Burkitt-Gray L."/>
            <person name="Ray D.A."/>
            <person name="Sullivan K.A.M."/>
            <person name="Roscito J.G."/>
            <person name="Kirilenko B.M."/>
            <person name="Davalos L.M."/>
            <person name="Corthals A.P."/>
            <person name="Power M.L."/>
            <person name="Jones G."/>
            <person name="Ransome R.D."/>
            <person name="Dechmann D.K.N."/>
            <person name="Locatelli A.G."/>
            <person name="Puechmaille S.J."/>
            <person name="Fedrigo O."/>
            <person name="Jarvis E.D."/>
            <person name="Hiller M."/>
            <person name="Vernes S.C."/>
            <person name="Myers E.W."/>
            <person name="Teeling E.C."/>
        </authorList>
    </citation>
    <scope>NUCLEOTIDE SEQUENCE [LARGE SCALE GENOMIC DNA]</scope>
    <source>
        <strain evidence="12">MPipKuh1</strain>
        <tissue evidence="12">Flight muscle</tissue>
    </source>
</reference>
<name>A0A7J7X2G0_PIPKU</name>
<dbReference type="EC" id="3.4.19.12" evidence="3"/>
<evidence type="ECO:0000313" key="12">
    <source>
        <dbReference type="EMBL" id="KAF6343863.1"/>
    </source>
</evidence>
<dbReference type="EMBL" id="JACAGB010000009">
    <property type="protein sequence ID" value="KAF6343863.1"/>
    <property type="molecule type" value="Genomic_DNA"/>
</dbReference>
<evidence type="ECO:0000256" key="3">
    <source>
        <dbReference type="ARBA" id="ARBA00012759"/>
    </source>
</evidence>
<proteinExistence type="predicted"/>
<dbReference type="InterPro" id="IPR038765">
    <property type="entry name" value="Papain-like_cys_pep_sf"/>
</dbReference>
<comment type="catalytic activity">
    <reaction evidence="1">
        <text>Thiol-dependent hydrolysis of ester, thioester, amide, peptide and isopeptide bonds formed by the C-terminal Gly of ubiquitin (a 76-residue protein attached to proteins as an intracellular targeting signal).</text>
        <dbReference type="EC" id="3.4.19.12"/>
    </reaction>
</comment>
<dbReference type="SUPFAM" id="SSF46934">
    <property type="entry name" value="UBA-like"/>
    <property type="match status" value="1"/>
</dbReference>
<keyword evidence="5" id="KW-0833">Ubl conjugation pathway</keyword>
<keyword evidence="7" id="KW-0788">Thiol protease</keyword>
<dbReference type="InterPro" id="IPR054108">
    <property type="entry name" value="USP25/28_UIM"/>
</dbReference>
<dbReference type="GO" id="GO:0005634">
    <property type="term" value="C:nucleus"/>
    <property type="evidence" value="ECO:0007669"/>
    <property type="project" value="UniProtKB-SubCell"/>
</dbReference>
<evidence type="ECO:0000256" key="8">
    <source>
        <dbReference type="ARBA" id="ARBA00022843"/>
    </source>
</evidence>
<dbReference type="Proteomes" id="UP000558488">
    <property type="component" value="Unassembled WGS sequence"/>
</dbReference>
<evidence type="ECO:0000313" key="13">
    <source>
        <dbReference type="Proteomes" id="UP000558488"/>
    </source>
</evidence>
<keyword evidence="4" id="KW-0645">Protease</keyword>
<evidence type="ECO:0000256" key="5">
    <source>
        <dbReference type="ARBA" id="ARBA00022786"/>
    </source>
</evidence>
<sequence>MTAELEQDDAAGGADGRGPSSQMLLNQLREITGIQDPSFLQEALKASNGDITLAVSLLTDERVKEPSQDTVATELSVEARNAANKEALAKIIDLTHENKDDLQAAIALSLLEAPKIQTDGRDLNRMQEATSAENKRPKRKRCDVWGENPNPNTWRRVDGWPVGLKNVGNTCWFSAVIQVAASGVQGADCRAFV</sequence>
<evidence type="ECO:0000256" key="6">
    <source>
        <dbReference type="ARBA" id="ARBA00022801"/>
    </source>
</evidence>
<keyword evidence="13" id="KW-1185">Reference proteome</keyword>
<evidence type="ECO:0000256" key="9">
    <source>
        <dbReference type="ARBA" id="ARBA00023242"/>
    </source>
</evidence>
<dbReference type="AlphaFoldDB" id="A0A7J7X2G0"/>
<evidence type="ECO:0000256" key="1">
    <source>
        <dbReference type="ARBA" id="ARBA00000707"/>
    </source>
</evidence>
<comment type="subcellular location">
    <subcellularLocation>
        <location evidence="2">Nucleus</location>
    </subcellularLocation>
</comment>
<dbReference type="InterPro" id="IPR054109">
    <property type="entry name" value="UBA_8"/>
</dbReference>
<keyword evidence="6" id="KW-0378">Hydrolase</keyword>
<dbReference type="Pfam" id="PF22566">
    <property type="entry name" value="UBA_8"/>
    <property type="match status" value="1"/>
</dbReference>
<dbReference type="InterPro" id="IPR018200">
    <property type="entry name" value="USP_CS"/>
</dbReference>
<dbReference type="Pfam" id="PF21909">
    <property type="entry name" value="USP_UIM_N"/>
    <property type="match status" value="1"/>
</dbReference>
<protein>
    <recommendedName>
        <fullName evidence="3">ubiquitinyl hydrolase 1</fullName>
        <ecNumber evidence="3">3.4.19.12</ecNumber>
    </recommendedName>
</protein>
<evidence type="ECO:0000256" key="7">
    <source>
        <dbReference type="ARBA" id="ARBA00022807"/>
    </source>
</evidence>
<dbReference type="InterPro" id="IPR009060">
    <property type="entry name" value="UBA-like_sf"/>
</dbReference>
<dbReference type="Gene3D" id="1.10.8.10">
    <property type="entry name" value="DNA helicase RuvA subunit, C-terminal domain"/>
    <property type="match status" value="1"/>
</dbReference>
<comment type="caution">
    <text evidence="12">The sequence shown here is derived from an EMBL/GenBank/DDBJ whole genome shotgun (WGS) entry which is preliminary data.</text>
</comment>
<dbReference type="SUPFAM" id="SSF54001">
    <property type="entry name" value="Cysteine proteinases"/>
    <property type="match status" value="1"/>
</dbReference>
<evidence type="ECO:0000256" key="10">
    <source>
        <dbReference type="SAM" id="MobiDB-lite"/>
    </source>
</evidence>
<evidence type="ECO:0000256" key="2">
    <source>
        <dbReference type="ARBA" id="ARBA00004123"/>
    </source>
</evidence>
<gene>
    <name evidence="12" type="ORF">mPipKuh1_018546</name>
</gene>
<keyword evidence="9" id="KW-0539">Nucleus</keyword>
<keyword evidence="8" id="KW-0832">Ubl conjugation</keyword>
<feature type="domain" description="UBA-like" evidence="11">
    <location>
        <begin position="20"/>
        <end position="64"/>
    </location>
</feature>
<feature type="region of interest" description="Disordered" evidence="10">
    <location>
        <begin position="1"/>
        <end position="23"/>
    </location>
</feature>
<evidence type="ECO:0000256" key="4">
    <source>
        <dbReference type="ARBA" id="ARBA00022670"/>
    </source>
</evidence>
<accession>A0A7J7X2G0</accession>
<dbReference type="FunFam" id="1.10.8.10:FF:000046">
    <property type="entry name" value="ubiquitin carboxyl-terminal hydrolase 28 isoform X2"/>
    <property type="match status" value="1"/>
</dbReference>